<comment type="caution">
    <text evidence="2">The sequence shown here is derived from an EMBL/GenBank/DDBJ whole genome shotgun (WGS) entry which is preliminary data.</text>
</comment>
<feature type="domain" description="SseB protein N-terminal" evidence="1">
    <location>
        <begin position="108"/>
        <end position="189"/>
    </location>
</feature>
<reference evidence="2 3" key="2">
    <citation type="submission" date="2019-09" db="EMBL/GenBank/DDBJ databases">
        <authorList>
            <person name="Jin C."/>
        </authorList>
    </citation>
    <scope>NUCLEOTIDE SEQUENCE [LARGE SCALE GENOMIC DNA]</scope>
    <source>
        <strain evidence="2 3">AN110305</strain>
    </source>
</reference>
<evidence type="ECO:0000313" key="2">
    <source>
        <dbReference type="EMBL" id="KAA2262665.1"/>
    </source>
</evidence>
<dbReference type="RefSeq" id="WP_149849644.1">
    <property type="nucleotide sequence ID" value="NZ_VUOB01000021.1"/>
</dbReference>
<dbReference type="Proteomes" id="UP000323454">
    <property type="component" value="Unassembled WGS sequence"/>
</dbReference>
<accession>A0A5B2XHY0</accession>
<name>A0A5B2XHY0_9PSEU</name>
<dbReference type="InterPro" id="IPR009839">
    <property type="entry name" value="SseB_N"/>
</dbReference>
<dbReference type="NCBIfam" id="NF033532">
    <property type="entry name" value="lone7para_assoc"/>
    <property type="match status" value="1"/>
</dbReference>
<dbReference type="AlphaFoldDB" id="A0A5B2XHY0"/>
<proteinExistence type="predicted"/>
<reference evidence="2 3" key="1">
    <citation type="submission" date="2019-09" db="EMBL/GenBank/DDBJ databases">
        <title>Goodfellowia gen. nov., a new genus of the Pseudonocardineae related to Actinoalloteichus, containing Goodfellowia coeruleoviolacea gen. nov., comb. nov. gen. nov., comb. nov.</title>
        <authorList>
            <person name="Labeda D."/>
        </authorList>
    </citation>
    <scope>NUCLEOTIDE SEQUENCE [LARGE SCALE GENOMIC DNA]</scope>
    <source>
        <strain evidence="2 3">AN110305</strain>
    </source>
</reference>
<dbReference type="OrthoDB" id="5164467at2"/>
<evidence type="ECO:0000259" key="1">
    <source>
        <dbReference type="Pfam" id="PF07179"/>
    </source>
</evidence>
<organism evidence="2 3">
    <name type="scientific">Solihabitans fulvus</name>
    <dbReference type="NCBI Taxonomy" id="1892852"/>
    <lineage>
        <taxon>Bacteria</taxon>
        <taxon>Bacillati</taxon>
        <taxon>Actinomycetota</taxon>
        <taxon>Actinomycetes</taxon>
        <taxon>Pseudonocardiales</taxon>
        <taxon>Pseudonocardiaceae</taxon>
        <taxon>Solihabitans</taxon>
    </lineage>
</organism>
<dbReference type="EMBL" id="VUOB01000021">
    <property type="protein sequence ID" value="KAA2262665.1"/>
    <property type="molecule type" value="Genomic_DNA"/>
</dbReference>
<keyword evidence="3" id="KW-1185">Reference proteome</keyword>
<gene>
    <name evidence="2" type="ORF">F0L68_12270</name>
</gene>
<evidence type="ECO:0000313" key="3">
    <source>
        <dbReference type="Proteomes" id="UP000323454"/>
    </source>
</evidence>
<dbReference type="InterPro" id="IPR047659">
    <property type="entry name" value="T7SS_assoc"/>
</dbReference>
<protein>
    <submittedName>
        <fullName evidence="2">Type VII secretion system-associated protein</fullName>
    </submittedName>
</protein>
<dbReference type="Pfam" id="PF07179">
    <property type="entry name" value="SseB"/>
    <property type="match status" value="1"/>
</dbReference>
<sequence>MTPTEVPGQPQSRELAVPPITTELREQARAQPGTWLYVVDPAFQGVEDVPGFGIIGGYRVDEHGEIDPEFRANADYLPSPFALGLPAPVNDLEAAMQLSATGYGDQEQFEDELRISPLWTPSRPGIAGPVLVEDGAGRPAVHVFTSEGQLPASWQEWRRTTVAELLPVLRANDLVVNPGSPTSVRIPCDTF</sequence>